<evidence type="ECO:0000313" key="3">
    <source>
        <dbReference type="Proteomes" id="UP000253817"/>
    </source>
</evidence>
<evidence type="ECO:0000313" key="2">
    <source>
        <dbReference type="EMBL" id="RNM40477.1"/>
    </source>
</evidence>
<evidence type="ECO:0000313" key="4">
    <source>
        <dbReference type="Proteomes" id="UP000270112"/>
    </source>
</evidence>
<keyword evidence="3" id="KW-1185">Reference proteome</keyword>
<comment type="caution">
    <text evidence="2">The sequence shown here is derived from an EMBL/GenBank/DDBJ whole genome shotgun (WGS) entry which is preliminary data.</text>
</comment>
<dbReference type="OrthoDB" id="3177655at2"/>
<name>A0A3N0IUA8_9ACTN</name>
<protein>
    <recommendedName>
        <fullName evidence="5">Pilus assembly protein TadE</fullName>
    </recommendedName>
</protein>
<dbReference type="Proteomes" id="UP000253817">
    <property type="component" value="Unassembled WGS sequence"/>
</dbReference>
<organism evidence="2 4">
    <name type="scientific">Eggerthella sinensis</name>
    <dbReference type="NCBI Taxonomy" id="242230"/>
    <lineage>
        <taxon>Bacteria</taxon>
        <taxon>Bacillati</taxon>
        <taxon>Actinomycetota</taxon>
        <taxon>Coriobacteriia</taxon>
        <taxon>Eggerthellales</taxon>
        <taxon>Eggerthellaceae</taxon>
        <taxon>Eggerthella</taxon>
    </lineage>
</organism>
<dbReference type="AlphaFoldDB" id="A0A3N0IUA8"/>
<reference evidence="2" key="3">
    <citation type="journal article" date="2019" name="Microbiol. Resour. Announc.">
        <title>Draft Genome Sequences of Type Strains of Gordonibacter faecihominis, Paraeggerthella hongkongensis, Parvibacter caecicola,Slackia equolifaciens, Slackia faecicanis, and Slackia isoflavoniconvertens.</title>
        <authorList>
            <person name="Danylec N."/>
            <person name="Stoll D.A."/>
            <person name="Dotsch A."/>
            <person name="Huch M."/>
        </authorList>
    </citation>
    <scope>NUCLEOTIDE SEQUENCE</scope>
    <source>
        <strain evidence="2">DSM 16107</strain>
    </source>
</reference>
<evidence type="ECO:0008006" key="5">
    <source>
        <dbReference type="Google" id="ProtNLM"/>
    </source>
</evidence>
<reference evidence="1 3" key="1">
    <citation type="journal article" date="2018" name="Elife">
        <title>Discovery and characterization of a prevalent human gut bacterial enzyme sufficient for the inactivation of a family of plant toxins.</title>
        <authorList>
            <person name="Koppel N."/>
            <person name="Bisanz J.E."/>
            <person name="Pandelia M.E."/>
            <person name="Turnbaugh P.J."/>
            <person name="Balskus E.P."/>
        </authorList>
    </citation>
    <scope>NUCLEOTIDE SEQUENCE [LARGE SCALE GENOMIC DNA]</scope>
    <source>
        <strain evidence="1 3">DSM 16107</strain>
    </source>
</reference>
<gene>
    <name evidence="1" type="ORF">C1876_11370</name>
    <name evidence="2" type="ORF">DMP09_14095</name>
</gene>
<dbReference type="Proteomes" id="UP000270112">
    <property type="component" value="Unassembled WGS sequence"/>
</dbReference>
<evidence type="ECO:0000313" key="1">
    <source>
        <dbReference type="EMBL" id="RDB68010.1"/>
    </source>
</evidence>
<dbReference type="EMBL" id="QICC01000079">
    <property type="protein sequence ID" value="RNM40477.1"/>
    <property type="molecule type" value="Genomic_DNA"/>
</dbReference>
<proteinExistence type="predicted"/>
<reference evidence="4" key="2">
    <citation type="submission" date="2018-05" db="EMBL/GenBank/DDBJ databases">
        <title>Genome Sequencing of selected type strains of the family Eggerthellaceae.</title>
        <authorList>
            <person name="Danylec N."/>
            <person name="Stoll D.A."/>
            <person name="Doetsch A."/>
            <person name="Huch M."/>
        </authorList>
    </citation>
    <scope>NUCLEOTIDE SEQUENCE [LARGE SCALE GENOMIC DNA]</scope>
    <source>
        <strain evidence="4">DSM 16107</strain>
    </source>
</reference>
<dbReference type="EMBL" id="PPTT01000019">
    <property type="protein sequence ID" value="RDB68010.1"/>
    <property type="molecule type" value="Genomic_DNA"/>
</dbReference>
<accession>A0A3N0IUA8</accession>
<sequence>MTVELAVAFPVLIIVAVIAVNALTFFSECSSFDNVFRDAVRIHAASPASGQGVEQSAAMVQATLTERFDAANETARVTVEGATAGHLRFSATLEYAPTLFGLGLRSSVFGIALPPLTHAATMTLDCYKPGVLL</sequence>